<dbReference type="Gene3D" id="3.20.20.150">
    <property type="entry name" value="Divalent-metal-dependent TIM barrel enzymes"/>
    <property type="match status" value="1"/>
</dbReference>
<dbReference type="PANTHER" id="PTHR21445">
    <property type="entry name" value="ENDONUCLEASE IV ENDODEOXYRIBONUCLEASE IV"/>
    <property type="match status" value="1"/>
</dbReference>
<dbReference type="InterPro" id="IPR001719">
    <property type="entry name" value="AP_endonuc_2"/>
</dbReference>
<dbReference type="SMART" id="SM00518">
    <property type="entry name" value="AP2Ec"/>
    <property type="match status" value="1"/>
</dbReference>
<proteinExistence type="predicted"/>
<dbReference type="PANTHER" id="PTHR21445:SF0">
    <property type="entry name" value="APURINIC-APYRIMIDINIC ENDONUCLEASE"/>
    <property type="match status" value="1"/>
</dbReference>
<keyword evidence="2" id="KW-0413">Isomerase</keyword>
<dbReference type="Pfam" id="PF01261">
    <property type="entry name" value="AP_endonuc_2"/>
    <property type="match status" value="1"/>
</dbReference>
<organism evidence="2 3">
    <name type="scientific">Thermovibrio guaymasensis</name>
    <dbReference type="NCBI Taxonomy" id="240167"/>
    <lineage>
        <taxon>Bacteria</taxon>
        <taxon>Pseudomonadati</taxon>
        <taxon>Aquificota</taxon>
        <taxon>Aquificia</taxon>
        <taxon>Desulfurobacteriales</taxon>
        <taxon>Desulfurobacteriaceae</taxon>
        <taxon>Thermovibrio</taxon>
    </lineage>
</organism>
<dbReference type="InterPro" id="IPR013022">
    <property type="entry name" value="Xyl_isomerase-like_TIM-brl"/>
</dbReference>
<dbReference type="Proteomes" id="UP000280881">
    <property type="component" value="Unassembled WGS sequence"/>
</dbReference>
<dbReference type="GO" id="GO:0003906">
    <property type="term" value="F:DNA-(apurinic or apyrimidinic site) endonuclease activity"/>
    <property type="evidence" value="ECO:0007669"/>
    <property type="project" value="TreeGrafter"/>
</dbReference>
<evidence type="ECO:0000313" key="3">
    <source>
        <dbReference type="Proteomes" id="UP000280881"/>
    </source>
</evidence>
<gene>
    <name evidence="2" type="ORF">C7457_0798</name>
</gene>
<dbReference type="GO" id="GO:0006284">
    <property type="term" value="P:base-excision repair"/>
    <property type="evidence" value="ECO:0007669"/>
    <property type="project" value="TreeGrafter"/>
</dbReference>
<keyword evidence="3" id="KW-1185">Reference proteome</keyword>
<dbReference type="GO" id="GO:0003677">
    <property type="term" value="F:DNA binding"/>
    <property type="evidence" value="ECO:0007669"/>
    <property type="project" value="InterPro"/>
</dbReference>
<sequence length="262" mass="29829">MEIVGHVSGKALLEGLSAVEEIVSLGIGVEVQLTSELLDTFTYKEFGILKDKVRGRALTVHAPFLDLNPGAFDSYVLDATRQRFLEAVSVAKVLEAKVIVFHTGFHPLKVAPYYQVWFKRAIETFKMVAEEFDGKIALENVFDTNPENLKKFLKELPPKVGVCIDTGHLNLFSEVPLSEWIGTFKDRIYEFHLHDNYGKKDEHAPLDSGNFNFEELFNLLEIVNSEYIFNLENKAVSDVRESLDALRRFKWKGKLESTPMRS</sequence>
<evidence type="ECO:0000259" key="1">
    <source>
        <dbReference type="Pfam" id="PF01261"/>
    </source>
</evidence>
<feature type="domain" description="Xylose isomerase-like TIM barrel" evidence="1">
    <location>
        <begin position="55"/>
        <end position="248"/>
    </location>
</feature>
<comment type="caution">
    <text evidence="2">The sequence shown here is derived from an EMBL/GenBank/DDBJ whole genome shotgun (WGS) entry which is preliminary data.</text>
</comment>
<dbReference type="RefSeq" id="WP_121170213.1">
    <property type="nucleotide sequence ID" value="NZ_RBIE01000001.1"/>
</dbReference>
<protein>
    <submittedName>
        <fullName evidence="2">Sugar phosphate isomerase/epimerase</fullName>
    </submittedName>
</protein>
<dbReference type="GO" id="GO:0008081">
    <property type="term" value="F:phosphoric diester hydrolase activity"/>
    <property type="evidence" value="ECO:0007669"/>
    <property type="project" value="TreeGrafter"/>
</dbReference>
<accession>A0A420W9A4</accession>
<dbReference type="AlphaFoldDB" id="A0A420W9A4"/>
<dbReference type="SUPFAM" id="SSF51658">
    <property type="entry name" value="Xylose isomerase-like"/>
    <property type="match status" value="1"/>
</dbReference>
<dbReference type="EMBL" id="RBIE01000001">
    <property type="protein sequence ID" value="RKQ63911.1"/>
    <property type="molecule type" value="Genomic_DNA"/>
</dbReference>
<dbReference type="InterPro" id="IPR036237">
    <property type="entry name" value="Xyl_isomerase-like_sf"/>
</dbReference>
<evidence type="ECO:0000313" key="2">
    <source>
        <dbReference type="EMBL" id="RKQ63911.1"/>
    </source>
</evidence>
<dbReference type="GO" id="GO:0008270">
    <property type="term" value="F:zinc ion binding"/>
    <property type="evidence" value="ECO:0007669"/>
    <property type="project" value="InterPro"/>
</dbReference>
<name>A0A420W9A4_9BACT</name>
<reference evidence="2 3" key="1">
    <citation type="submission" date="2018-10" db="EMBL/GenBank/DDBJ databases">
        <title>Genomic Encyclopedia of Type Strains, Phase IV (KMG-IV): sequencing the most valuable type-strain genomes for metagenomic binning, comparative biology and taxonomic classification.</title>
        <authorList>
            <person name="Goeker M."/>
        </authorList>
    </citation>
    <scope>NUCLEOTIDE SEQUENCE [LARGE SCALE GENOMIC DNA]</scope>
    <source>
        <strain evidence="2 3">DSM 15521</strain>
    </source>
</reference>
<dbReference type="OrthoDB" id="9801960at2"/>
<dbReference type="GO" id="GO:0016853">
    <property type="term" value="F:isomerase activity"/>
    <property type="evidence" value="ECO:0007669"/>
    <property type="project" value="UniProtKB-KW"/>
</dbReference>